<evidence type="ECO:0000313" key="7">
    <source>
        <dbReference type="Proteomes" id="UP000007809"/>
    </source>
</evidence>
<keyword evidence="2 4" id="KW-0732">Signal</keyword>
<keyword evidence="3" id="KW-0378">Hydrolase</keyword>
<name>F4CP78_PSEUX</name>
<evidence type="ECO:0000256" key="1">
    <source>
        <dbReference type="ARBA" id="ARBA00010088"/>
    </source>
</evidence>
<dbReference type="Proteomes" id="UP000007809">
    <property type="component" value="Chromosome"/>
</dbReference>
<dbReference type="Pfam" id="PF00561">
    <property type="entry name" value="Abhydrolase_1"/>
    <property type="match status" value="1"/>
</dbReference>
<feature type="signal peptide" evidence="4">
    <location>
        <begin position="1"/>
        <end position="22"/>
    </location>
</feature>
<dbReference type="PANTHER" id="PTHR43248">
    <property type="entry name" value="2-SUCCINYL-6-HYDROXY-2,4-CYCLOHEXADIENE-1-CARBOXYLATE SYNTHASE"/>
    <property type="match status" value="1"/>
</dbReference>
<accession>F4CP78</accession>
<sequence length="530" mass="54246">MTPTTRRAAVAALALIATAALTACTTQVAGIAAAQAGPAAGSSTAVADPTAQARYYGQHLSWGPCAPFAQDDSERTLYSGAGLDCATLTVPLDYSAPDGRTAKVGVLRHRTDGAKIGSLVVNPGGPGGSGMSLAAQLGPALAGGPFDVVGFDPRGVGASTPTIDCATDRERDRNRAENFFDTSPAGVAHADEENRKAAAECVERSGGADVIANSGTRDVARDMDVLRAALGDEKLTYLGFSYGTRIGTTYAELFGRNVRAMVLDGAIDPMEDPVASGFAQMAGFQQAFDTFAAACAAAANCPLGTDPARTTQAFQALARPLIDKPAPVRGDSRTLSFSDAVTAVVASLYSPEQWPGLTAALTDLKAGDGTAMMALADAYNGRTPAGTYDNDQEALSVVNCADGDRISDRAVIADATRRVNEAAPFQDPGRPAPASPGVCTYLPVEPAAPHVPQVAGLPQTLVISTTGDPSTPYQGGVNLAKALGARLLTVEGTKHTAALQGNECVDDVVGNYLVNLQLPSADARCAAKTS</sequence>
<dbReference type="InterPro" id="IPR000073">
    <property type="entry name" value="AB_hydrolase_1"/>
</dbReference>
<dbReference type="eggNOG" id="COG0596">
    <property type="taxonomic scope" value="Bacteria"/>
</dbReference>
<dbReference type="OrthoDB" id="3252468at2"/>
<protein>
    <submittedName>
        <fullName evidence="6">TAP domain protein</fullName>
    </submittedName>
</protein>
<dbReference type="HOGENOM" id="CLU_013364_3_1_11"/>
<organism evidence="6 7">
    <name type="scientific">Pseudonocardia dioxanivorans (strain ATCC 55486 / DSM 44775 / JCM 13855 / CB1190)</name>
    <dbReference type="NCBI Taxonomy" id="675635"/>
    <lineage>
        <taxon>Bacteria</taxon>
        <taxon>Bacillati</taxon>
        <taxon>Actinomycetota</taxon>
        <taxon>Actinomycetes</taxon>
        <taxon>Pseudonocardiales</taxon>
        <taxon>Pseudonocardiaceae</taxon>
        <taxon>Pseudonocardia</taxon>
    </lineage>
</organism>
<comment type="similarity">
    <text evidence="1">Belongs to the peptidase S33 family.</text>
</comment>
<dbReference type="RefSeq" id="WP_013673572.1">
    <property type="nucleotide sequence ID" value="NC_015312.1"/>
</dbReference>
<reference evidence="6 7" key="1">
    <citation type="journal article" date="2011" name="J. Bacteriol.">
        <title>Genome sequence of the 1,4-dioxane-degrading Pseudonocardia dioxanivorans strain CB1190.</title>
        <authorList>
            <person name="Sales C.M."/>
            <person name="Mahendra S."/>
            <person name="Grostern A."/>
            <person name="Parales R.E."/>
            <person name="Goodwin L.A."/>
            <person name="Woyke T."/>
            <person name="Nolan M."/>
            <person name="Lapidus A."/>
            <person name="Chertkov O."/>
            <person name="Ovchinnikova G."/>
            <person name="Sczyrba A."/>
            <person name="Alvarez-Cohen L."/>
        </authorList>
    </citation>
    <scope>NUCLEOTIDE SEQUENCE [LARGE SCALE GENOMIC DNA]</scope>
    <source>
        <strain evidence="7">ATCC 55486 / DSM 44775 / JCM 13855 / CB1190</strain>
    </source>
</reference>
<dbReference type="PANTHER" id="PTHR43248:SF29">
    <property type="entry name" value="TRIPEPTIDYL AMINOPEPTIDASE"/>
    <property type="match status" value="1"/>
</dbReference>
<dbReference type="GO" id="GO:0016787">
    <property type="term" value="F:hydrolase activity"/>
    <property type="evidence" value="ECO:0007669"/>
    <property type="project" value="UniProtKB-KW"/>
</dbReference>
<dbReference type="InterPro" id="IPR051601">
    <property type="entry name" value="Serine_prot/Carboxylest_S33"/>
</dbReference>
<evidence type="ECO:0000259" key="5">
    <source>
        <dbReference type="Pfam" id="PF00561"/>
    </source>
</evidence>
<dbReference type="PROSITE" id="PS51257">
    <property type="entry name" value="PROKAR_LIPOPROTEIN"/>
    <property type="match status" value="1"/>
</dbReference>
<dbReference type="Gene3D" id="3.40.50.1820">
    <property type="entry name" value="alpha/beta hydrolase"/>
    <property type="match status" value="1"/>
</dbReference>
<dbReference type="InterPro" id="IPR006311">
    <property type="entry name" value="TAT_signal"/>
</dbReference>
<dbReference type="KEGG" id="pdx:Psed_1397"/>
<evidence type="ECO:0000256" key="4">
    <source>
        <dbReference type="SAM" id="SignalP"/>
    </source>
</evidence>
<dbReference type="InterPro" id="IPR029058">
    <property type="entry name" value="AB_hydrolase_fold"/>
</dbReference>
<feature type="domain" description="AB hydrolase-1" evidence="5">
    <location>
        <begin position="119"/>
        <end position="500"/>
    </location>
</feature>
<proteinExistence type="inferred from homology"/>
<gene>
    <name evidence="6" type="ordered locus">Psed_1397</name>
</gene>
<feature type="chain" id="PRO_5038344614" evidence="4">
    <location>
        <begin position="23"/>
        <end position="530"/>
    </location>
</feature>
<dbReference type="STRING" id="675635.Psed_1397"/>
<dbReference type="SUPFAM" id="SSF53474">
    <property type="entry name" value="alpha/beta-Hydrolases"/>
    <property type="match status" value="1"/>
</dbReference>
<evidence type="ECO:0000313" key="6">
    <source>
        <dbReference type="EMBL" id="AEA23637.1"/>
    </source>
</evidence>
<dbReference type="EMBL" id="CP002593">
    <property type="protein sequence ID" value="AEA23637.1"/>
    <property type="molecule type" value="Genomic_DNA"/>
</dbReference>
<dbReference type="AlphaFoldDB" id="F4CP78"/>
<evidence type="ECO:0000256" key="3">
    <source>
        <dbReference type="ARBA" id="ARBA00022801"/>
    </source>
</evidence>
<evidence type="ECO:0000256" key="2">
    <source>
        <dbReference type="ARBA" id="ARBA00022729"/>
    </source>
</evidence>
<dbReference type="PROSITE" id="PS51318">
    <property type="entry name" value="TAT"/>
    <property type="match status" value="1"/>
</dbReference>
<keyword evidence="7" id="KW-1185">Reference proteome</keyword>